<dbReference type="Gene3D" id="2.40.30.170">
    <property type="match status" value="1"/>
</dbReference>
<name>A0ABW8JER7_9GAMM</name>
<keyword evidence="10" id="KW-1185">Reference proteome</keyword>
<dbReference type="Proteomes" id="UP001620461">
    <property type="component" value="Unassembled WGS sequence"/>
</dbReference>
<accession>A0ABW8JER7</accession>
<keyword evidence="4" id="KW-0732">Signal</keyword>
<dbReference type="Gene3D" id="2.40.50.100">
    <property type="match status" value="1"/>
</dbReference>
<evidence type="ECO:0000256" key="3">
    <source>
        <dbReference type="SAM" id="MobiDB-lite"/>
    </source>
</evidence>
<dbReference type="PANTHER" id="PTHR30158">
    <property type="entry name" value="ACRA/E-RELATED COMPONENT OF DRUG EFFLUX TRANSPORTER"/>
    <property type="match status" value="1"/>
</dbReference>
<comment type="caution">
    <text evidence="9">The sequence shown here is derived from an EMBL/GenBank/DDBJ whole genome shotgun (WGS) entry which is preliminary data.</text>
</comment>
<feature type="region of interest" description="Disordered" evidence="3">
    <location>
        <begin position="394"/>
        <end position="418"/>
    </location>
</feature>
<protein>
    <submittedName>
        <fullName evidence="9">Efflux RND transporter periplasmic adaptor subunit</fullName>
    </submittedName>
</protein>
<comment type="similarity">
    <text evidence="2">Belongs to the membrane fusion protein (MFP) (TC 8.A.1) family.</text>
</comment>
<dbReference type="SUPFAM" id="SSF111369">
    <property type="entry name" value="HlyD-like secretion proteins"/>
    <property type="match status" value="1"/>
</dbReference>
<feature type="signal peptide" evidence="4">
    <location>
        <begin position="1"/>
        <end position="29"/>
    </location>
</feature>
<evidence type="ECO:0000313" key="9">
    <source>
        <dbReference type="EMBL" id="MFK2899583.1"/>
    </source>
</evidence>
<evidence type="ECO:0000256" key="1">
    <source>
        <dbReference type="ARBA" id="ARBA00004519"/>
    </source>
</evidence>
<evidence type="ECO:0000256" key="2">
    <source>
        <dbReference type="ARBA" id="ARBA00009477"/>
    </source>
</evidence>
<evidence type="ECO:0000256" key="4">
    <source>
        <dbReference type="SAM" id="SignalP"/>
    </source>
</evidence>
<feature type="chain" id="PRO_5045852859" evidence="4">
    <location>
        <begin position="30"/>
        <end position="418"/>
    </location>
</feature>
<gene>
    <name evidence="9" type="ORF">ISP15_04480</name>
</gene>
<feature type="domain" description="Multidrug resistance protein MdtA-like beta-barrel" evidence="7">
    <location>
        <begin position="210"/>
        <end position="299"/>
    </location>
</feature>
<dbReference type="InterPro" id="IPR058627">
    <property type="entry name" value="MdtA-like_C"/>
</dbReference>
<dbReference type="RefSeq" id="WP_404545547.1">
    <property type="nucleotide sequence ID" value="NZ_JADIKJ010000003.1"/>
</dbReference>
<dbReference type="InterPro" id="IPR006143">
    <property type="entry name" value="RND_pump_MFP"/>
</dbReference>
<reference evidence="9 10" key="1">
    <citation type="submission" date="2020-10" db="EMBL/GenBank/DDBJ databases">
        <title>Phylogeny of dyella-like bacteria.</title>
        <authorList>
            <person name="Fu J."/>
        </authorList>
    </citation>
    <scope>NUCLEOTIDE SEQUENCE [LARGE SCALE GENOMIC DNA]</scope>
    <source>
        <strain evidence="9 10">JP1</strain>
    </source>
</reference>
<dbReference type="Pfam" id="PF25876">
    <property type="entry name" value="HH_MFP_RND"/>
    <property type="match status" value="1"/>
</dbReference>
<organism evidence="9 10">
    <name type="scientific">Dyella jejuensis</name>
    <dbReference type="NCBI Taxonomy" id="1432009"/>
    <lineage>
        <taxon>Bacteria</taxon>
        <taxon>Pseudomonadati</taxon>
        <taxon>Pseudomonadota</taxon>
        <taxon>Gammaproteobacteria</taxon>
        <taxon>Lysobacterales</taxon>
        <taxon>Rhodanobacteraceae</taxon>
        <taxon>Dyella</taxon>
    </lineage>
</organism>
<dbReference type="InterPro" id="IPR058625">
    <property type="entry name" value="MdtA-like_BSH"/>
</dbReference>
<evidence type="ECO:0000259" key="5">
    <source>
        <dbReference type="Pfam" id="PF25876"/>
    </source>
</evidence>
<evidence type="ECO:0000259" key="7">
    <source>
        <dbReference type="Pfam" id="PF25944"/>
    </source>
</evidence>
<dbReference type="Pfam" id="PF25917">
    <property type="entry name" value="BSH_RND"/>
    <property type="match status" value="1"/>
</dbReference>
<evidence type="ECO:0000259" key="8">
    <source>
        <dbReference type="Pfam" id="PF25967"/>
    </source>
</evidence>
<dbReference type="EMBL" id="JADIKJ010000003">
    <property type="protein sequence ID" value="MFK2899583.1"/>
    <property type="molecule type" value="Genomic_DNA"/>
</dbReference>
<dbReference type="PANTHER" id="PTHR30158:SF10">
    <property type="entry name" value="CATION EFFLUX PUMP"/>
    <property type="match status" value="1"/>
</dbReference>
<dbReference type="Gene3D" id="1.10.287.470">
    <property type="entry name" value="Helix hairpin bin"/>
    <property type="match status" value="1"/>
</dbReference>
<comment type="subcellular location">
    <subcellularLocation>
        <location evidence="1">Cell inner membrane</location>
        <topology evidence="1">Lipid-anchor</topology>
    </subcellularLocation>
</comment>
<dbReference type="NCBIfam" id="TIGR01730">
    <property type="entry name" value="RND_mfp"/>
    <property type="match status" value="1"/>
</dbReference>
<feature type="compositionally biased region" description="Polar residues" evidence="3">
    <location>
        <begin position="402"/>
        <end position="418"/>
    </location>
</feature>
<dbReference type="Pfam" id="PF25944">
    <property type="entry name" value="Beta-barrel_RND"/>
    <property type="match status" value="1"/>
</dbReference>
<sequence length="418" mass="44787">MLKKTILAGLVVAVIAGSWALLGHHGAQAQVATPDGGPPQVTVAQAMSRPVSDSADFTGQLQAVDTADVRPRVGGYVDAVLFKEGAEVHQGDVLFRIDPRPFQAEVDRLSANRAQAQAQWGLAQANAARARRLLAQHAISQEDADSMSTGEQSAIASVAAATAALATARLNLDWTQVRAPIDGRVSNARIMPGNLVTSSDVLTSVVSVNPVYVYFDVDEQTWLKLDRLRRNAIKSGHAPRIEASMGLSDEQGYPHSGRIDFVDNQLRVGSGTMRLRAVFDDEGGLLTPGLYAHVHLQSGQPRPRVLIDDRAVGTDLGNQFVYVIDGQRKVQYRRVDTGPLFHGLRVIDDGLSPGDVVVVNGLQHVRPGVEVAPQQVAMDYRLDAQDKALVDAAVTDPDGNDTRTAQADSGATQKRPQG</sequence>
<feature type="domain" description="Multidrug resistance protein MdtA-like alpha-helical hairpin" evidence="5">
    <location>
        <begin position="107"/>
        <end position="175"/>
    </location>
</feature>
<feature type="domain" description="Multidrug resistance protein MdtA-like barrel-sandwich hybrid" evidence="6">
    <location>
        <begin position="66"/>
        <end position="206"/>
    </location>
</feature>
<evidence type="ECO:0000259" key="6">
    <source>
        <dbReference type="Pfam" id="PF25917"/>
    </source>
</evidence>
<dbReference type="Gene3D" id="2.40.420.20">
    <property type="match status" value="1"/>
</dbReference>
<evidence type="ECO:0000313" key="10">
    <source>
        <dbReference type="Proteomes" id="UP001620461"/>
    </source>
</evidence>
<dbReference type="InterPro" id="IPR058626">
    <property type="entry name" value="MdtA-like_b-barrel"/>
</dbReference>
<feature type="domain" description="Multidrug resistance protein MdtA-like C-terminal permuted SH3" evidence="8">
    <location>
        <begin position="305"/>
        <end position="363"/>
    </location>
</feature>
<dbReference type="InterPro" id="IPR058624">
    <property type="entry name" value="MdtA-like_HH"/>
</dbReference>
<proteinExistence type="inferred from homology"/>
<dbReference type="Pfam" id="PF25967">
    <property type="entry name" value="RND-MFP_C"/>
    <property type="match status" value="1"/>
</dbReference>